<dbReference type="Pfam" id="PF03816">
    <property type="entry name" value="LytR_cpsA_psr"/>
    <property type="match status" value="1"/>
</dbReference>
<dbReference type="PANTHER" id="PTHR33392:SF6">
    <property type="entry name" value="POLYISOPRENYL-TEICHOIC ACID--PEPTIDOGLYCAN TEICHOIC ACID TRANSFERASE TAGU"/>
    <property type="match status" value="1"/>
</dbReference>
<dbReference type="EMBL" id="AP019307">
    <property type="protein sequence ID" value="BBH17104.1"/>
    <property type="molecule type" value="Genomic_DNA"/>
</dbReference>
<dbReference type="Proteomes" id="UP000271573">
    <property type="component" value="Chromosome"/>
</dbReference>
<dbReference type="NCBIfam" id="TIGR00350">
    <property type="entry name" value="lytR_cpsA_psr"/>
    <property type="match status" value="1"/>
</dbReference>
<evidence type="ECO:0000256" key="1">
    <source>
        <dbReference type="ARBA" id="ARBA00006068"/>
    </source>
</evidence>
<evidence type="ECO:0000313" key="3">
    <source>
        <dbReference type="EMBL" id="BBH17104.1"/>
    </source>
</evidence>
<sequence length="347" mass="38030">MSLLALFLLLIAYLFWILWWAHHNLHQALLLPYDPGTSPGENILLIGSDSHDFSDLNNNGRADVIQLIHIDEGRKRAYVIHFPRDFYVSIPCGPTHCGGLAPADNKAKINASFSWGALWHQPGLRGSEGASQLLVKTLQDLLSAPGQPPFHIDHVMMMGFCGFANLTDDLGGVDIDVTQAYDEGVQPANATCANGGAYGRWTVGMHHMTGLEALGFVRERHQLALGDIDRGRDQQAWMAAVFRKLTKSGVLLNPVELPQVISDGLSNTIVDQRMGMGYLIGLGRDVAIHNLKVSYFTAPYVHNGTSFLTIPGVGQVLTYDPAGMSELGYDLRHDQMAGYSINQNQVQ</sequence>
<accession>A0A3G9J0V7</accession>
<dbReference type="Gene3D" id="3.40.630.190">
    <property type="entry name" value="LCP protein"/>
    <property type="match status" value="1"/>
</dbReference>
<reference evidence="3 4" key="1">
    <citation type="submission" date="2018-11" db="EMBL/GenBank/DDBJ databases">
        <title>Complete genome sequence of Nocardioides baekrokdamisoli strain KCTC 39748.</title>
        <authorList>
            <person name="Kang S.W."/>
            <person name="Lee K.C."/>
            <person name="Kim K.K."/>
            <person name="Kim J.S."/>
            <person name="Kim D.S."/>
            <person name="Ko S.H."/>
            <person name="Yang S.H."/>
            <person name="Shin Y.K."/>
            <person name="Lee J.S."/>
        </authorList>
    </citation>
    <scope>NUCLEOTIDE SEQUENCE [LARGE SCALE GENOMIC DNA]</scope>
    <source>
        <strain evidence="3 4">KCTC 39748</strain>
    </source>
</reference>
<feature type="domain" description="Cell envelope-related transcriptional attenuator" evidence="2">
    <location>
        <begin position="61"/>
        <end position="246"/>
    </location>
</feature>
<dbReference type="PANTHER" id="PTHR33392">
    <property type="entry name" value="POLYISOPRENYL-TEICHOIC ACID--PEPTIDOGLYCAN TEICHOIC ACID TRANSFERASE TAGU"/>
    <property type="match status" value="1"/>
</dbReference>
<proteinExistence type="inferred from homology"/>
<dbReference type="InterPro" id="IPR050922">
    <property type="entry name" value="LytR/CpsA/Psr_CW_biosynth"/>
</dbReference>
<dbReference type="AlphaFoldDB" id="A0A3G9J0V7"/>
<evidence type="ECO:0000313" key="4">
    <source>
        <dbReference type="Proteomes" id="UP000271573"/>
    </source>
</evidence>
<keyword evidence="4" id="KW-1185">Reference proteome</keyword>
<evidence type="ECO:0000259" key="2">
    <source>
        <dbReference type="Pfam" id="PF03816"/>
    </source>
</evidence>
<comment type="similarity">
    <text evidence="1">Belongs to the LytR/CpsA/Psr (LCP) family.</text>
</comment>
<gene>
    <name evidence="3" type="ORF">Back2_13910</name>
</gene>
<protein>
    <recommendedName>
        <fullName evidence="2">Cell envelope-related transcriptional attenuator domain-containing protein</fullName>
    </recommendedName>
</protein>
<dbReference type="KEGG" id="nbe:Back2_13910"/>
<dbReference type="InterPro" id="IPR004474">
    <property type="entry name" value="LytR_CpsA_psr"/>
</dbReference>
<organism evidence="3 4">
    <name type="scientific">Nocardioides baekrokdamisoli</name>
    <dbReference type="NCBI Taxonomy" id="1804624"/>
    <lineage>
        <taxon>Bacteria</taxon>
        <taxon>Bacillati</taxon>
        <taxon>Actinomycetota</taxon>
        <taxon>Actinomycetes</taxon>
        <taxon>Propionibacteriales</taxon>
        <taxon>Nocardioidaceae</taxon>
        <taxon>Nocardioides</taxon>
    </lineage>
</organism>
<name>A0A3G9J0V7_9ACTN</name>